<name>A0A2R5FCJ6_9PROT</name>
<keyword evidence="1" id="KW-0732">Signal</keyword>
<dbReference type="Gene3D" id="3.40.190.10">
    <property type="entry name" value="Periplasmic binding protein-like II"/>
    <property type="match status" value="1"/>
</dbReference>
<organism evidence="2 3">
    <name type="scientific">Novimethylophilus kurashikiensis</name>
    <dbReference type="NCBI Taxonomy" id="1825523"/>
    <lineage>
        <taxon>Bacteria</taxon>
        <taxon>Pseudomonadati</taxon>
        <taxon>Pseudomonadota</taxon>
        <taxon>Betaproteobacteria</taxon>
        <taxon>Nitrosomonadales</taxon>
        <taxon>Methylophilaceae</taxon>
        <taxon>Novimethylophilus</taxon>
    </lineage>
</organism>
<evidence type="ECO:0008006" key="4">
    <source>
        <dbReference type="Google" id="ProtNLM"/>
    </source>
</evidence>
<gene>
    <name evidence="2" type="ORF">NMK_3534</name>
</gene>
<keyword evidence="3" id="KW-1185">Reference proteome</keyword>
<evidence type="ECO:0000256" key="1">
    <source>
        <dbReference type="SAM" id="SignalP"/>
    </source>
</evidence>
<dbReference type="AlphaFoldDB" id="A0A2R5FCJ6"/>
<feature type="chain" id="PRO_5015342696" description="PBP domain-containing protein" evidence="1">
    <location>
        <begin position="23"/>
        <end position="158"/>
    </location>
</feature>
<protein>
    <recommendedName>
        <fullName evidence="4">PBP domain-containing protein</fullName>
    </recommendedName>
</protein>
<proteinExistence type="predicted"/>
<sequence>MRCRSLTVWAAVLLMGWHIAVAAGEGAIAVITTPGHGKNLKKDDLALIFKRKKVFWSDGMKIQPVNLPPANPLRQSFSLAILGATPDEMEKYWSDMYFHGISPPHVLASEEGMLRFVSDTPGAIGYVSYCRAAGRANIVMIIGANGQLLQEVPADCAD</sequence>
<dbReference type="Proteomes" id="UP000245081">
    <property type="component" value="Unassembled WGS sequence"/>
</dbReference>
<comment type="caution">
    <text evidence="2">The sequence shown here is derived from an EMBL/GenBank/DDBJ whole genome shotgun (WGS) entry which is preliminary data.</text>
</comment>
<dbReference type="EMBL" id="BDOQ01000023">
    <property type="protein sequence ID" value="GBG15916.1"/>
    <property type="molecule type" value="Genomic_DNA"/>
</dbReference>
<reference evidence="2 3" key="1">
    <citation type="journal article" date="2018" name="Environ. Microbiol.">
        <title>Isolation and genomic characterization of Novimethylophilus kurashikiensis gen. nov. sp. nov., a new lanthanide-dependent methylotrophic species of Methylophilaceae.</title>
        <authorList>
            <person name="Lv H."/>
            <person name="Sahin N."/>
            <person name="Tani A."/>
        </authorList>
    </citation>
    <scope>NUCLEOTIDE SEQUENCE [LARGE SCALE GENOMIC DNA]</scope>
    <source>
        <strain evidence="2 3">La2-4</strain>
    </source>
</reference>
<feature type="signal peptide" evidence="1">
    <location>
        <begin position="1"/>
        <end position="22"/>
    </location>
</feature>
<dbReference type="SUPFAM" id="SSF53850">
    <property type="entry name" value="Periplasmic binding protein-like II"/>
    <property type="match status" value="1"/>
</dbReference>
<accession>A0A2R5FCJ6</accession>
<evidence type="ECO:0000313" key="3">
    <source>
        <dbReference type="Proteomes" id="UP000245081"/>
    </source>
</evidence>
<evidence type="ECO:0000313" key="2">
    <source>
        <dbReference type="EMBL" id="GBG15916.1"/>
    </source>
</evidence>